<sequence length="3766" mass="444161">MESYFSECLEICFCSGKIPNIFLKLLKISLKASLFIPEYDEKQNSDELKVIIEKYKKTNKTSENGFNDYILFRIVSNSIIPNPLSIYYILGKQISQSTDVCNFNNNLITLYTGASTLISKIGKYMHIIFILDLSSLLMNIDYFKFDEFLDTWINGFLSSIENILKEVNELVCMHNNNNNSDKYKIEVKFSFLLFGIENEKSWFQMLLNEVNLLDLNKSIDYITDYLINELVQFMNYWDKEKQGKVALNEKRWDLELIEYLNSICNFYSNSIVILTNGVIISKITGEKGSSILSLDTEIMKYCLRFDIKLHFIIMEELESGFNDSSIGQTKSIDIFNFIVNSSNSMLIRTDVTLKDLNKREIALELVYSSISDLKPVCDIEFDNFNSNKVEVFKYRIEKEKISLIELVFNRINNGFKLINDEFEMKLPVFAISQFTKLVRIGSLISSYNCSNEYWTITVFIEDNMIFNTNDFELIKSKLESKDFINRNENFTKYNKKNYLIKKILYYIHRICILDNIFEIISAENSLGEDNSIKLSELSLPYMIRLGTKLILKEDKNVLFKDSNDFFAGSWDSFIQVIDNLGFKLFYMNNDFNSKNNKKTNDKAIYFKITNRMESINNKKFKDINILSVLKSWEVTKRISKLNKTIQRNSVNNYIIWLVIDRFSTNNDESANYKIKTSIVKFELLFYGHNPDYCNDYFDFFINNIKSIGTIAANDHTLGLIQISFKYKNLICSMFEKLVKTKSWSYLLWNGSNNKHNINKNDVNNNSSINDKNSRKDIVTSFINQDNNFNSQKSKIGDTINNFKNKNYVDSIGNLSDDDNKNDHFLINELEYSSLNHKIISIISHSRVIDGWSLLFKNKTKKEFCSSWFKLVDEKTNDICSESVLVYEISIGFENERNGIKLICKLYMINSLNYLNQDVINELFSKYVNIVQNQDNKIIHTTSLIEYLYKSSHLRKKEVTYYHNRNSIIVLKKDDCNDLNNNNGELSSINQSNKNIDTVTSVYYDNMASNSQNKYLINKKDKINNHSINNHSINEDDNDINSTGKNNSDNNNGSDYNGNNINNDGNNQEYISEISLFKSSKINEKVRDEINEIKNLYDDSNCDNKCSKNEYNGYKNNYNNIAELNKTSSNSTSYENSTKSEIIDLNEEFNYQKNRRIIKNKSFYGNNNGFLLTIRDISALFLTYHNLFQSKYSDYRHIIVEDNADLNKNFINNYKPLYLIEIPLIEVGCINFESFGSFSRKKDSQVLKKYIDGVSESSFEKFLYKLSKVIDKSVRVNNNEWYMILFVNDNDLFNNNDELSLKDYHQNGKIVNGGTKTRFPDFIIITHIKLIKSDVSGLKKSILGIYFCSCNNLSYGVTNKRDDYNLNVDYKKTLKIKNYIELFTSRVKDIWNIVKFKTISRYYLLGIPLCVAEIAKIQRHNEIDSIKYKKKNSLIPSVVNFNINSKYIDDGILNEKCEYLTCKINNIFVNLDKFKKVLLNKYRSYDKNSILELNKFAIYMETELKFRIKNLLNLKLIHFDDIDLCDFIIFCGLLQSSKEKSENIMIIVSLINNKNNINLNQYENKQFWIENMNGELNENKNKKLNWFHCLISYYLINDFKNDCIELKVTFYSSLDKEHNNDRLTDLERGVVLNYIREDFIIEFKKIFLSWIIDMTTEQSIVHRKKNNSNIIETFSFVGRDMLLEGFYNSKKIDWKQKEYIYSDDINLTINNNNNSYYSSSVVYHSDIQITMLKSSTKYSNYMTLFNLLSSLLDYIPLKREPNLILLWKGYKIPEEIFISNITKYKDKINMNYINDVINHMRILIEIFKPSEIMNNETLLKIRINIYLPSSLLSGKYLSMNKRFKCKLCDFKIYKGQFESIISFLFSITQNRFLDLWKDATCDFLLQNVTVSKKVSSLIIPTLVSEEESLALKNNDNKLNSEISILSSIEQNKVFGPILSTESSLYEIPYGLTPNYYKINYNNIKIKTQSKKISQKYYEKQPGKVILWDGSEVEIPIYTFWLNKYDEIYVEIPYELYDVQLIDSLFKLDNNLVFNESNTTNNDYFNINIKKLFQKKDLGNMSDNTFINLIYPKYWLLYSEDVTTSPIKLGIGSLFLVKPDYKLIDTTNIDDSHSEMNYNYYNNHDSLIKKKQKIGISLSFFGKKKPTKNTRIYFYKYLRFLIKNFWQFWKINNKKSSSGVNINEFRDYKINNDISIENGYNSKQLISLILKFNSIYYNYISIFIWNAIQNKTILFNCESLYVIIRKVLMEFGIEFNDTEKGINVNIESLYSDGNNNKHSELNNCKIHISLFSGVNGYILNKQDPWAGGEKIGGECLNLDSKLKDYFIKLNSEDINRLPNNFWDFDNILELIHIEKSDENISNNNSWKIIRGYDKKILQIQNNLPIHLLSDQINIKPVISNAKIGNNNTVYMIPCIYVGVDIDYKNIEFNEINKETHKSFRINSLIEFILSLFNIVLLESLLKFKIIIENDDNIVNYYDYYGKTIGDIHKYRENMHNFFKLIIKYRNILSKYSKIRDMIYCNTKTFMDYFSTPTIQSTNSKIDITKINSENNIKMYLPSWSIKNILMKLKSELEIFNEIQVKKNEHLFKCVVSGYTLIIHDNKDIDIMNEVINDNNDNNEENSNSYIQIKYSNINLNDDKTLINEHGWHILHYKSKLSYINLDNISENEIENWLDLLYKNDNNDDEIDNNYGNDFKIFESIFNFSGGKQRPCIAFHIHSNDDKGLLNNLLFIDVNPDNILFIGWNIPLFIKERINTLIKEYFYTTSIKVIWYFQLIIWNNYYKLHDKKCIVMFDLSSLIYYDKRIKSFVDGENDCNNINIEQVKILNDNPKICGIPLKILILNMNINNDYSISNYFKLPKDLYIKEKTLIVKIKRIKVEDIIIPNIEMGKVLDLAVDNNIIENNNLLNYPSTLNLVIKLNSIKLMKRWCDYYLKYHLWMNVFQFILDNFSVRIPSEFSSLYRTSIISQVSKSNILFRYQQIINFLKKNIENYQINCNKLFYLNKNLKLNNVDKRVYYSILVYLQNSHNNLKSYINNIINNEYDHNLLLHPDKDKAILLLLSSSNNYREIENNNINYCKLCYLYPENTSLRLLLITLFKFSLDIINITLIKKNNNFFINKDKKVDEIQCINKNREEKMLINKTWYKRSLIYYNSLENKSRLCLFSEEIKNFSYINSYNKSRYHIKYIIKELISKINDYLKEMNFIRLNYSYNSNNMGNYQKYSNENDYQISILKSILNGLKIEFNNDEFNVSDCDIEITSDIDDGIYLNMIDIVDNNISIPLCLMIKIFNEKVRIIYILSSCYDTDDNGVINNSLVNTMLNYMEILNFRRIIYDFIINKTIILLFNIWNSRDSIYLSNNYNNIVNININTYNNKSISKRHLGNLIDRFIDSIYWINNLYKNIEISNNELIMPLYKINVRLELRLTHNQIITIQNNILISNKILEDYSFRIISVPNTNNILFILFELIDKNSLIGILTDDEYNNCYNCENDNNYQILCFELPDNFVLSSYKNTKKNQKKEANERNKINLLGYENVKNEVIGLLERVHEYINREKGIQLMKIYGINYNKKNVDNIINNYFSKTLSIEKNYINSLPILKIKVPDKKQIETILFANNIINKAIYIYYKYWEKKSILRFSSFIFNSKNDNKIQNRVISILLLFSSTSSTNSSSQLNKLHSNYNDGTLLLINMYTKFVVMSEYNRLDWIFEDIKFTYMDQVKVRKYFLIKNNNDISDNKYSFEEINDKIREITNKIFNNLILKSFEHFLVENTVIF</sequence>
<evidence type="ECO:0000313" key="2">
    <source>
        <dbReference type="EMBL" id="KAK6590305.1"/>
    </source>
</evidence>
<accession>A0AAV9Y1H9</accession>
<proteinExistence type="predicted"/>
<keyword evidence="3" id="KW-1185">Reference proteome</keyword>
<protein>
    <submittedName>
        <fullName evidence="2">Uncharacterized protein</fullName>
    </submittedName>
</protein>
<gene>
    <name evidence="2" type="ORF">RS030_162526</name>
</gene>
<dbReference type="Proteomes" id="UP001311799">
    <property type="component" value="Unassembled WGS sequence"/>
</dbReference>
<dbReference type="EMBL" id="JAWDEY010000007">
    <property type="protein sequence ID" value="KAK6590305.1"/>
    <property type="molecule type" value="Genomic_DNA"/>
</dbReference>
<evidence type="ECO:0000313" key="3">
    <source>
        <dbReference type="Proteomes" id="UP001311799"/>
    </source>
</evidence>
<dbReference type="PANTHER" id="PTHR42264">
    <property type="entry name" value="EPHRIN_REC_LIKE DOMAIN-CONTAINING PROTEIN"/>
    <property type="match status" value="1"/>
</dbReference>
<evidence type="ECO:0000256" key="1">
    <source>
        <dbReference type="SAM" id="MobiDB-lite"/>
    </source>
</evidence>
<feature type="compositionally biased region" description="Low complexity" evidence="1">
    <location>
        <begin position="1040"/>
        <end position="1063"/>
    </location>
</feature>
<feature type="region of interest" description="Disordered" evidence="1">
    <location>
        <begin position="1026"/>
        <end position="1063"/>
    </location>
</feature>
<organism evidence="2 3">
    <name type="scientific">Cryptosporidium xiaoi</name>
    <dbReference type="NCBI Taxonomy" id="659607"/>
    <lineage>
        <taxon>Eukaryota</taxon>
        <taxon>Sar</taxon>
        <taxon>Alveolata</taxon>
        <taxon>Apicomplexa</taxon>
        <taxon>Conoidasida</taxon>
        <taxon>Coccidia</taxon>
        <taxon>Eucoccidiorida</taxon>
        <taxon>Eimeriorina</taxon>
        <taxon>Cryptosporidiidae</taxon>
        <taxon>Cryptosporidium</taxon>
    </lineage>
</organism>
<reference evidence="2 3" key="1">
    <citation type="submission" date="2023-10" db="EMBL/GenBank/DDBJ databases">
        <title>Comparative genomics analysis reveals potential genetic determinants of host preference in Cryptosporidium xiaoi.</title>
        <authorList>
            <person name="Xiao L."/>
            <person name="Li J."/>
        </authorList>
    </citation>
    <scope>NUCLEOTIDE SEQUENCE [LARGE SCALE GENOMIC DNA]</scope>
    <source>
        <strain evidence="2 3">52996</strain>
    </source>
</reference>
<name>A0AAV9Y1H9_9CRYT</name>
<comment type="caution">
    <text evidence="2">The sequence shown here is derived from an EMBL/GenBank/DDBJ whole genome shotgun (WGS) entry which is preliminary data.</text>
</comment>